<dbReference type="Pfam" id="PF01399">
    <property type="entry name" value="PCI"/>
    <property type="match status" value="1"/>
</dbReference>
<dbReference type="AlphaFoldDB" id="A0A093XT19"/>
<keyword evidence="2" id="KW-0736">Signalosome</keyword>
<organism evidence="5">
    <name type="scientific">Talaromyces marneffei PM1</name>
    <dbReference type="NCBI Taxonomy" id="1077442"/>
    <lineage>
        <taxon>Eukaryota</taxon>
        <taxon>Fungi</taxon>
        <taxon>Dikarya</taxon>
        <taxon>Ascomycota</taxon>
        <taxon>Pezizomycotina</taxon>
        <taxon>Eurotiomycetes</taxon>
        <taxon>Eurotiomycetidae</taxon>
        <taxon>Eurotiales</taxon>
        <taxon>Trichocomaceae</taxon>
        <taxon>Talaromyces</taxon>
        <taxon>Talaromyces sect. Talaromyces</taxon>
    </lineage>
</organism>
<dbReference type="InterPro" id="IPR045237">
    <property type="entry name" value="COPS7/eIF3m"/>
</dbReference>
<dbReference type="HOGENOM" id="CLU_054426_0_0_1"/>
<feature type="compositionally biased region" description="Low complexity" evidence="3">
    <location>
        <begin position="262"/>
        <end position="277"/>
    </location>
</feature>
<evidence type="ECO:0000256" key="2">
    <source>
        <dbReference type="ARBA" id="ARBA00022790"/>
    </source>
</evidence>
<proteinExistence type="inferred from homology"/>
<dbReference type="SMART" id="SM00088">
    <property type="entry name" value="PINT"/>
    <property type="match status" value="1"/>
</dbReference>
<sequence length="342" mass="36143">MDQAHSRALEALQPFIHLTTSSTASSPRFVANIISNATSNPNTFVFAELLETPAVQALGSADTPEEFRGYLKLLEIFAWGTWQEYQETPGLPALNDEQALKLRLLSLLTLSSTIRPLTYQALMQALSIPTAAKLESLVTTAIYSSLIVARLSPATNPPTVNVTAVAPLRDVRPQDVSTLISILSEWEGRCGDIINGIEAEIAKIKDQTIRNNITDRQRTAALEKALAAADADGDDNVGGFRGAGRNSKYGLRSGRASGNRPGSSSTAAAGTAGGSSSNKREYSGDDLEDEDDGYFDNGSDGGMDVYGGSRMDIDEGAGASGAGRGTGASRQSKRLLGVGRKT</sequence>
<dbReference type="PROSITE" id="PS50250">
    <property type="entry name" value="PCI"/>
    <property type="match status" value="1"/>
</dbReference>
<feature type="compositionally biased region" description="Acidic residues" evidence="3">
    <location>
        <begin position="284"/>
        <end position="294"/>
    </location>
</feature>
<dbReference type="eggNOG" id="KOG3250">
    <property type="taxonomic scope" value="Eukaryota"/>
</dbReference>
<gene>
    <name evidence="5" type="ORF">GQ26_0121370</name>
</gene>
<evidence type="ECO:0000259" key="4">
    <source>
        <dbReference type="PROSITE" id="PS50250"/>
    </source>
</evidence>
<dbReference type="InterPro" id="IPR000717">
    <property type="entry name" value="PCI_dom"/>
</dbReference>
<comment type="similarity">
    <text evidence="1">Belongs to the CSN7/EIF3M family. CSN7 subfamily.</text>
</comment>
<feature type="domain" description="PCI" evidence="4">
    <location>
        <begin position="4"/>
        <end position="165"/>
    </location>
</feature>
<dbReference type="PANTHER" id="PTHR15350:SF5">
    <property type="entry name" value="COP9 SIGNALOSOME COMPLEX SUBUNIT 7"/>
    <property type="match status" value="1"/>
</dbReference>
<evidence type="ECO:0000256" key="3">
    <source>
        <dbReference type="SAM" id="MobiDB-lite"/>
    </source>
</evidence>
<feature type="region of interest" description="Disordered" evidence="3">
    <location>
        <begin position="233"/>
        <end position="342"/>
    </location>
</feature>
<protein>
    <submittedName>
        <fullName evidence="5">COP9 signalosome complex subunit 7</fullName>
    </submittedName>
</protein>
<evidence type="ECO:0000256" key="1">
    <source>
        <dbReference type="ARBA" id="ARBA00008482"/>
    </source>
</evidence>
<comment type="caution">
    <text evidence="5">The sequence shown here is derived from an EMBL/GenBank/DDBJ whole genome shotgun (WGS) entry which is preliminary data.</text>
</comment>
<dbReference type="EMBL" id="JPOX01000012">
    <property type="protein sequence ID" value="KFX48423.1"/>
    <property type="molecule type" value="Genomic_DNA"/>
</dbReference>
<dbReference type="PANTHER" id="PTHR15350">
    <property type="entry name" value="COP9 SIGNALOSOME COMPLEX SUBUNIT 7/DENDRITIC CELL PROTEIN GA17"/>
    <property type="match status" value="1"/>
</dbReference>
<evidence type="ECO:0000313" key="5">
    <source>
        <dbReference type="EMBL" id="KFX48423.1"/>
    </source>
</evidence>
<name>A0A093XT19_TALMA</name>
<reference evidence="5" key="2">
    <citation type="journal article" date="2014" name="PLoS Genet.">
        <title>Signature gene expression reveals novel clues to the molecular mechanisms of dimorphic transition in Penicillium marneffei.</title>
        <authorList>
            <person name="Yang E."/>
            <person name="Wang G."/>
            <person name="Cai J."/>
            <person name="Woo P.C."/>
            <person name="Lau S.K."/>
            <person name="Yuen K.-Y."/>
            <person name="Chow W.-N."/>
            <person name="Lin X."/>
        </authorList>
    </citation>
    <scope>NUCLEOTIDE SEQUENCE</scope>
    <source>
        <strain evidence="5">PM1</strain>
    </source>
</reference>
<accession>A0A093XT19</accession>
<dbReference type="GO" id="GO:0008180">
    <property type="term" value="C:COP9 signalosome"/>
    <property type="evidence" value="ECO:0007669"/>
    <property type="project" value="UniProtKB-KW"/>
</dbReference>
<dbReference type="Pfam" id="PF22061">
    <property type="entry name" value="CSN7_HB_subdom"/>
    <property type="match status" value="1"/>
</dbReference>
<reference key="1">
    <citation type="journal article" date="2014" name="PLoS Genet.">
        <title>Signature Gene Expression Reveals Novel Clues to the Molecular Mechanisms of Dimorphic Transition in Penicillium marneffei.</title>
        <authorList>
            <person name="Yang E."/>
            <person name="Wang G."/>
            <person name="Cai J."/>
            <person name="Woo P.C."/>
            <person name="Lau S.K."/>
            <person name="Yuen K.-Y."/>
            <person name="Chow W.-N."/>
            <person name="Lin X."/>
        </authorList>
    </citation>
    <scope>NUCLEOTIDE SEQUENCE [LARGE SCALE GENOMIC DNA]</scope>
    <source>
        <strain>PM1</strain>
    </source>
</reference>